<organism evidence="1 2">
    <name type="scientific">Anopheles culicifacies</name>
    <dbReference type="NCBI Taxonomy" id="139723"/>
    <lineage>
        <taxon>Eukaryota</taxon>
        <taxon>Metazoa</taxon>
        <taxon>Ecdysozoa</taxon>
        <taxon>Arthropoda</taxon>
        <taxon>Hexapoda</taxon>
        <taxon>Insecta</taxon>
        <taxon>Pterygota</taxon>
        <taxon>Neoptera</taxon>
        <taxon>Endopterygota</taxon>
        <taxon>Diptera</taxon>
        <taxon>Nematocera</taxon>
        <taxon>Culicoidea</taxon>
        <taxon>Culicidae</taxon>
        <taxon>Anophelinae</taxon>
        <taxon>Anopheles</taxon>
        <taxon>culicifacies species complex</taxon>
    </lineage>
</organism>
<proteinExistence type="predicted"/>
<accession>A0A182MJD7</accession>
<evidence type="ECO:0000313" key="1">
    <source>
        <dbReference type="EnsemblMetazoa" id="ACUA019710-PA"/>
    </source>
</evidence>
<dbReference type="VEuPathDB" id="VectorBase:ACUA019710"/>
<dbReference type="AlphaFoldDB" id="A0A182MJD7"/>
<keyword evidence="2" id="KW-1185">Reference proteome</keyword>
<protein>
    <submittedName>
        <fullName evidence="1">Uncharacterized protein</fullName>
    </submittedName>
</protein>
<name>A0A182MJD7_9DIPT</name>
<dbReference type="EMBL" id="AXCM01004683">
    <property type="status" value="NOT_ANNOTATED_CDS"/>
    <property type="molecule type" value="Genomic_DNA"/>
</dbReference>
<sequence length="101" mass="11228">MWVGRIGCYLVVGGSVAEETEAPVFKRTGPRFESHSGRSLVRQDCGYIQVTEARNGRPRPLRVVESKKKKKFLWQINLWAELAAGWGLAGQGGFVVQRGPN</sequence>
<reference evidence="1" key="2">
    <citation type="submission" date="2020-05" db="UniProtKB">
        <authorList>
            <consortium name="EnsemblMetazoa"/>
        </authorList>
    </citation>
    <scope>IDENTIFICATION</scope>
    <source>
        <strain evidence="1">A-37</strain>
    </source>
</reference>
<evidence type="ECO:0000313" key="2">
    <source>
        <dbReference type="Proteomes" id="UP000075883"/>
    </source>
</evidence>
<dbReference type="Proteomes" id="UP000075883">
    <property type="component" value="Unassembled WGS sequence"/>
</dbReference>
<reference evidence="2" key="1">
    <citation type="submission" date="2013-09" db="EMBL/GenBank/DDBJ databases">
        <title>The Genome Sequence of Anopheles culicifacies species A.</title>
        <authorList>
            <consortium name="The Broad Institute Genomics Platform"/>
            <person name="Neafsey D.E."/>
            <person name="Besansky N."/>
            <person name="Howell P."/>
            <person name="Walton C."/>
            <person name="Young S.K."/>
            <person name="Zeng Q."/>
            <person name="Gargeya S."/>
            <person name="Fitzgerald M."/>
            <person name="Haas B."/>
            <person name="Abouelleil A."/>
            <person name="Allen A.W."/>
            <person name="Alvarado L."/>
            <person name="Arachchi H.M."/>
            <person name="Berlin A.M."/>
            <person name="Chapman S.B."/>
            <person name="Gainer-Dewar J."/>
            <person name="Goldberg J."/>
            <person name="Griggs A."/>
            <person name="Gujja S."/>
            <person name="Hansen M."/>
            <person name="Howarth C."/>
            <person name="Imamovic A."/>
            <person name="Ireland A."/>
            <person name="Larimer J."/>
            <person name="McCowan C."/>
            <person name="Murphy C."/>
            <person name="Pearson M."/>
            <person name="Poon T.W."/>
            <person name="Priest M."/>
            <person name="Roberts A."/>
            <person name="Saif S."/>
            <person name="Shea T."/>
            <person name="Sisk P."/>
            <person name="Sykes S."/>
            <person name="Wortman J."/>
            <person name="Nusbaum C."/>
            <person name="Birren B."/>
        </authorList>
    </citation>
    <scope>NUCLEOTIDE SEQUENCE [LARGE SCALE GENOMIC DNA]</scope>
    <source>
        <strain evidence="2">A-37</strain>
    </source>
</reference>
<dbReference type="EnsemblMetazoa" id="ACUA019710-RA">
    <property type="protein sequence ID" value="ACUA019710-PA"/>
    <property type="gene ID" value="ACUA019710"/>
</dbReference>